<gene>
    <name evidence="1" type="ORF">FZC78_18760</name>
</gene>
<dbReference type="PANTHER" id="PTHR40037">
    <property type="entry name" value="PHOSPHOESTERASE YJCG-RELATED"/>
    <property type="match status" value="1"/>
</dbReference>
<comment type="caution">
    <text evidence="1">The sequence shown here is derived from an EMBL/GenBank/DDBJ whole genome shotgun (WGS) entry which is preliminary data.</text>
</comment>
<proteinExistence type="predicted"/>
<organism evidence="1 2">
    <name type="scientific">Rossellomorea vietnamensis</name>
    <dbReference type="NCBI Taxonomy" id="218284"/>
    <lineage>
        <taxon>Bacteria</taxon>
        <taxon>Bacillati</taxon>
        <taxon>Bacillota</taxon>
        <taxon>Bacilli</taxon>
        <taxon>Bacillales</taxon>
        <taxon>Bacillaceae</taxon>
        <taxon>Rossellomorea</taxon>
    </lineage>
</organism>
<protein>
    <submittedName>
        <fullName evidence="1">2'-5' RNA ligase family protein</fullName>
    </submittedName>
</protein>
<dbReference type="EMBL" id="VTEI01000013">
    <property type="protein sequence ID" value="TYS14520.1"/>
    <property type="molecule type" value="Genomic_DNA"/>
</dbReference>
<dbReference type="PANTHER" id="PTHR40037:SF1">
    <property type="entry name" value="PHOSPHOESTERASE SAOUHSC_00951-RELATED"/>
    <property type="match status" value="1"/>
</dbReference>
<dbReference type="GO" id="GO:0016874">
    <property type="term" value="F:ligase activity"/>
    <property type="evidence" value="ECO:0007669"/>
    <property type="project" value="UniProtKB-KW"/>
</dbReference>
<sequence length="170" mass="19730">MIERSITIFPEFENGRLIDELRSKYDPLYQLIPPHITLVFPFTSDLTAEQLHAHIESVLLHEKLFSIKLQGVTGEGSEYLFLNVKKGNDEIIRLHDLLYTGRLREFLFRELTYVPHLTVGRFNDTGDFKAALNETAQFTEEFTTTVNHIVVEKIEESGLSQPEFYVDLRN</sequence>
<reference evidence="1 2" key="1">
    <citation type="submission" date="2019-08" db="EMBL/GenBank/DDBJ databases">
        <title>Bacillus genomes from the desert of Cuatro Cienegas, Coahuila.</title>
        <authorList>
            <person name="Olmedo-Alvarez G."/>
        </authorList>
    </citation>
    <scope>NUCLEOTIDE SEQUENCE [LARGE SCALE GENOMIC DNA]</scope>
    <source>
        <strain evidence="1 2">CH34_1T</strain>
    </source>
</reference>
<dbReference type="SUPFAM" id="SSF55144">
    <property type="entry name" value="LigT-like"/>
    <property type="match status" value="1"/>
</dbReference>
<evidence type="ECO:0000313" key="2">
    <source>
        <dbReference type="Proteomes" id="UP000322267"/>
    </source>
</evidence>
<dbReference type="Proteomes" id="UP000322267">
    <property type="component" value="Unassembled WGS sequence"/>
</dbReference>
<dbReference type="AlphaFoldDB" id="A0A5D4NKV3"/>
<dbReference type="Gene3D" id="3.90.1140.10">
    <property type="entry name" value="Cyclic phosphodiesterase"/>
    <property type="match status" value="1"/>
</dbReference>
<dbReference type="InterPro" id="IPR009097">
    <property type="entry name" value="Cyclic_Pdiesterase"/>
</dbReference>
<accession>A0A5D4NKV3</accession>
<evidence type="ECO:0000313" key="1">
    <source>
        <dbReference type="EMBL" id="TYS14520.1"/>
    </source>
</evidence>
<name>A0A5D4NKV3_9BACI</name>
<keyword evidence="1" id="KW-0436">Ligase</keyword>
<dbReference type="RefSeq" id="WP_148941607.1">
    <property type="nucleotide sequence ID" value="NZ_VTEI01000013.1"/>
</dbReference>
<dbReference type="InterPro" id="IPR050580">
    <property type="entry name" value="2H_phosphoesterase_YjcG-like"/>
</dbReference>
<dbReference type="Pfam" id="PF13563">
    <property type="entry name" value="2_5_RNA_ligase2"/>
    <property type="match status" value="1"/>
</dbReference>
<dbReference type="OrthoDB" id="1524661at2"/>